<dbReference type="InterPro" id="IPR012373">
    <property type="entry name" value="Ferrdict_sens_TM"/>
</dbReference>
<dbReference type="PANTHER" id="PTHR30273">
    <property type="entry name" value="PERIPLASMIC SIGNAL SENSOR AND SIGMA FACTOR ACTIVATOR FECR-RELATED"/>
    <property type="match status" value="1"/>
</dbReference>
<dbReference type="InterPro" id="IPR032508">
    <property type="entry name" value="FecR_C"/>
</dbReference>
<evidence type="ECO:0000313" key="5">
    <source>
        <dbReference type="Proteomes" id="UP001348817"/>
    </source>
</evidence>
<feature type="transmembrane region" description="Helical" evidence="1">
    <location>
        <begin position="52"/>
        <end position="72"/>
    </location>
</feature>
<name>A0AAU9D449_9BACT</name>
<keyword evidence="5" id="KW-1185">Reference proteome</keyword>
<dbReference type="Gene3D" id="2.60.120.1440">
    <property type="match status" value="1"/>
</dbReference>
<evidence type="ECO:0000256" key="1">
    <source>
        <dbReference type="SAM" id="Phobius"/>
    </source>
</evidence>
<evidence type="ECO:0000313" key="4">
    <source>
        <dbReference type="EMBL" id="BDD07586.1"/>
    </source>
</evidence>
<organism evidence="4 5">
    <name type="scientific">Fulvitalea axinellae</name>
    <dbReference type="NCBI Taxonomy" id="1182444"/>
    <lineage>
        <taxon>Bacteria</taxon>
        <taxon>Pseudomonadati</taxon>
        <taxon>Bacteroidota</taxon>
        <taxon>Cytophagia</taxon>
        <taxon>Cytophagales</taxon>
        <taxon>Persicobacteraceae</taxon>
        <taxon>Fulvitalea</taxon>
    </lineage>
</organism>
<feature type="domain" description="Protein FecR C-terminal" evidence="3">
    <location>
        <begin position="285"/>
        <end position="352"/>
    </location>
</feature>
<accession>A0AAU9D449</accession>
<dbReference type="PANTHER" id="PTHR30273:SF2">
    <property type="entry name" value="PROTEIN FECR"/>
    <property type="match status" value="1"/>
</dbReference>
<reference evidence="4 5" key="1">
    <citation type="submission" date="2021-12" db="EMBL/GenBank/DDBJ databases">
        <title>Genome sequencing of bacteria with rrn-lacking chromosome and rrn-plasmid.</title>
        <authorList>
            <person name="Anda M."/>
            <person name="Iwasaki W."/>
        </authorList>
    </citation>
    <scope>NUCLEOTIDE SEQUENCE [LARGE SCALE GENOMIC DNA]</scope>
    <source>
        <strain evidence="4 5">DSM 100852</strain>
    </source>
</reference>
<evidence type="ECO:0000259" key="2">
    <source>
        <dbReference type="Pfam" id="PF04773"/>
    </source>
</evidence>
<dbReference type="Pfam" id="PF04773">
    <property type="entry name" value="FecR"/>
    <property type="match status" value="1"/>
</dbReference>
<evidence type="ECO:0000259" key="3">
    <source>
        <dbReference type="Pfam" id="PF16344"/>
    </source>
</evidence>
<feature type="domain" description="FecR protein" evidence="2">
    <location>
        <begin position="143"/>
        <end position="237"/>
    </location>
</feature>
<keyword evidence="1" id="KW-1133">Transmembrane helix</keyword>
<dbReference type="EMBL" id="AP025314">
    <property type="protein sequence ID" value="BDD07586.1"/>
    <property type="molecule type" value="Genomic_DNA"/>
</dbReference>
<proteinExistence type="predicted"/>
<dbReference type="Pfam" id="PF16344">
    <property type="entry name" value="FecR_C"/>
    <property type="match status" value="1"/>
</dbReference>
<dbReference type="RefSeq" id="WP_338392904.1">
    <property type="nucleotide sequence ID" value="NZ_AP025314.1"/>
</dbReference>
<protein>
    <recommendedName>
        <fullName evidence="6">FecR family protein</fullName>
    </recommendedName>
</protein>
<dbReference type="KEGG" id="fax:FUAX_00180"/>
<gene>
    <name evidence="4" type="ORF">FUAX_00180</name>
</gene>
<sequence length="353" mass="40464">MGDDKERLMEVLRESVNRKKELFDDERAWHAITAKTTLKISERKVSARILPAFRFVAAVSFLIVGLGLFLFLDSEEHTSVELSVWGLKHEPGATNIVFDDGEKVFVSELFKKRKPFPFRYDSAKELLAFDSRLSEKWFGLVKISVERGKLQRVLLPDSSLLTVNSESVLAFSFPFVNDRREVFFSGEGLFDVSKDKSIPFVLNSNLNTVRVLGTRFNFRDYPLDSLAVTSLVEGSVKVEKKGLEDNGRVLSPGNQSVYFPTKGGGEFEIQDFEESSVLAWADNKLALNGKPFREVLSDVERFYDLRFHFRNPQHLEAEIIGVFDRAEKVEFLETLRIMKGWKVRYEGKRVLIE</sequence>
<dbReference type="Gene3D" id="3.55.50.30">
    <property type="match status" value="1"/>
</dbReference>
<keyword evidence="1" id="KW-0812">Transmembrane</keyword>
<dbReference type="GO" id="GO:0016989">
    <property type="term" value="F:sigma factor antagonist activity"/>
    <property type="evidence" value="ECO:0007669"/>
    <property type="project" value="TreeGrafter"/>
</dbReference>
<keyword evidence="1" id="KW-0472">Membrane</keyword>
<evidence type="ECO:0008006" key="6">
    <source>
        <dbReference type="Google" id="ProtNLM"/>
    </source>
</evidence>
<dbReference type="InterPro" id="IPR006860">
    <property type="entry name" value="FecR"/>
</dbReference>
<dbReference type="Proteomes" id="UP001348817">
    <property type="component" value="Chromosome"/>
</dbReference>
<dbReference type="AlphaFoldDB" id="A0AAU9D449"/>